<gene>
    <name evidence="1" type="ORF">Defa_11530</name>
</gene>
<comment type="caution">
    <text evidence="1">The sequence shown here is derived from an EMBL/GenBank/DDBJ whole genome shotgun (WGS) entry which is preliminary data.</text>
</comment>
<evidence type="ECO:0000313" key="1">
    <source>
        <dbReference type="EMBL" id="GAB1253666.1"/>
    </source>
</evidence>
<evidence type="ECO:0000313" key="2">
    <source>
        <dbReference type="Proteomes" id="UP001628192"/>
    </source>
</evidence>
<organism evidence="1 2">
    <name type="scientific">Desulfovibrio falkowii</name>
    <dbReference type="NCBI Taxonomy" id="3136602"/>
    <lineage>
        <taxon>Bacteria</taxon>
        <taxon>Pseudomonadati</taxon>
        <taxon>Thermodesulfobacteriota</taxon>
        <taxon>Desulfovibrionia</taxon>
        <taxon>Desulfovibrionales</taxon>
        <taxon>Desulfovibrionaceae</taxon>
        <taxon>Desulfovibrio</taxon>
    </lineage>
</organism>
<dbReference type="Proteomes" id="UP001628192">
    <property type="component" value="Unassembled WGS sequence"/>
</dbReference>
<reference evidence="1 2" key="1">
    <citation type="journal article" date="2025" name="Int. J. Syst. Evol. Microbiol.">
        <title>Desulfovibrio falkowii sp. nov., Porphyromonas miyakawae sp. nov., Mediterraneibacter flintii sp. nov. and Owariibacterium komagatae gen. nov., sp. nov., isolated from human faeces.</title>
        <authorList>
            <person name="Hamaguchi T."/>
            <person name="Ohara M."/>
            <person name="Hisatomi A."/>
            <person name="Sekiguchi K."/>
            <person name="Takeda J.I."/>
            <person name="Ueyama J."/>
            <person name="Ito M."/>
            <person name="Nishiwaki H."/>
            <person name="Ogi T."/>
            <person name="Hirayama M."/>
            <person name="Ohkuma M."/>
            <person name="Sakamoto M."/>
            <person name="Ohno K."/>
        </authorList>
    </citation>
    <scope>NUCLEOTIDE SEQUENCE [LARGE SCALE GENOMIC DNA]</scope>
    <source>
        <strain evidence="1 2">13CB8C</strain>
    </source>
</reference>
<keyword evidence="2" id="KW-1185">Reference proteome</keyword>
<protein>
    <submittedName>
        <fullName evidence="1">Uncharacterized protein</fullName>
    </submittedName>
</protein>
<sequence>MDSINAPLNASPEALWHMTGAPVSLVRMAYELFCRPPSAAEDLLRLASSAADEVLVVDFKCAERNLELPAVALVNFLPDLRRVARTAFLKTGGLEGLVFRTGLKIVERRTVLAGAAVMLRLRTN</sequence>
<dbReference type="EMBL" id="BAAFSG010000001">
    <property type="protein sequence ID" value="GAB1253666.1"/>
    <property type="molecule type" value="Genomic_DNA"/>
</dbReference>
<proteinExistence type="predicted"/>
<name>A0ABQ0E7D0_9BACT</name>
<accession>A0ABQ0E7D0</accession>